<protein>
    <submittedName>
        <fullName evidence="1">Uncharacterized protein</fullName>
    </submittedName>
</protein>
<name>A0ABN8IGL8_9NEOP</name>
<proteinExistence type="predicted"/>
<gene>
    <name evidence="1" type="ORF">IPOD504_LOCUS9905</name>
</gene>
<evidence type="ECO:0000313" key="2">
    <source>
        <dbReference type="Proteomes" id="UP000837857"/>
    </source>
</evidence>
<feature type="non-terminal residue" evidence="1">
    <location>
        <position position="195"/>
    </location>
</feature>
<evidence type="ECO:0000313" key="1">
    <source>
        <dbReference type="EMBL" id="CAH2056974.1"/>
    </source>
</evidence>
<dbReference type="EMBL" id="OW152836">
    <property type="protein sequence ID" value="CAH2056974.1"/>
    <property type="molecule type" value="Genomic_DNA"/>
</dbReference>
<dbReference type="Proteomes" id="UP000837857">
    <property type="component" value="Chromosome 24"/>
</dbReference>
<accession>A0ABN8IGL8</accession>
<keyword evidence="2" id="KW-1185">Reference proteome</keyword>
<sequence length="195" mass="22070">MWHPIKCFDNEAITSHYRNDQVVNHSTERATRNWILRFVCNNDIYTEGNSKMLIKYLTALILISTTSVVAIKEKLDCAEGVTTKTDDARVEINFARKEFPTAHGNEDKDNKEDGCEHSNGDLGLQEYGVKGSPAAIKEPAVERIQLRMIFGADRTPKSAFQGEQLETNQTTIMTIVWSPYEKKRCELQQSSTANP</sequence>
<organism evidence="1 2">
    <name type="scientific">Iphiclides podalirius</name>
    <name type="common">scarce swallowtail</name>
    <dbReference type="NCBI Taxonomy" id="110791"/>
    <lineage>
        <taxon>Eukaryota</taxon>
        <taxon>Metazoa</taxon>
        <taxon>Ecdysozoa</taxon>
        <taxon>Arthropoda</taxon>
        <taxon>Hexapoda</taxon>
        <taxon>Insecta</taxon>
        <taxon>Pterygota</taxon>
        <taxon>Neoptera</taxon>
        <taxon>Endopterygota</taxon>
        <taxon>Lepidoptera</taxon>
        <taxon>Glossata</taxon>
        <taxon>Ditrysia</taxon>
        <taxon>Papilionoidea</taxon>
        <taxon>Papilionidae</taxon>
        <taxon>Papilioninae</taxon>
        <taxon>Iphiclides</taxon>
    </lineage>
</organism>
<reference evidence="1" key="1">
    <citation type="submission" date="2022-03" db="EMBL/GenBank/DDBJ databases">
        <authorList>
            <person name="Martin H S."/>
        </authorList>
    </citation>
    <scope>NUCLEOTIDE SEQUENCE</scope>
</reference>